<comment type="caution">
    <text evidence="8">The sequence shown here is derived from an EMBL/GenBank/DDBJ whole genome shotgun (WGS) entry which is preliminary data.</text>
</comment>
<evidence type="ECO:0000256" key="2">
    <source>
        <dbReference type="ARBA" id="ARBA00008142"/>
    </source>
</evidence>
<comment type="similarity">
    <text evidence="2 6">Belongs to the NDK family.</text>
</comment>
<name>A0A1G2QBW7_9BACT</name>
<dbReference type="AlphaFoldDB" id="A0A1G2QBW7"/>
<accession>A0A1G2QBW7</accession>
<dbReference type="EC" id="2.7.4.6" evidence="3"/>
<protein>
    <recommendedName>
        <fullName evidence="3">nucleoside-diphosphate kinase</fullName>
        <ecNumber evidence="3">2.7.4.6</ecNumber>
    </recommendedName>
</protein>
<dbReference type="SMART" id="SM00562">
    <property type="entry name" value="NDK"/>
    <property type="match status" value="1"/>
</dbReference>
<evidence type="ECO:0000256" key="5">
    <source>
        <dbReference type="ARBA" id="ARBA00022777"/>
    </source>
</evidence>
<dbReference type="Gene3D" id="3.30.70.141">
    <property type="entry name" value="Nucleoside diphosphate kinase-like domain"/>
    <property type="match status" value="1"/>
</dbReference>
<keyword evidence="4" id="KW-0808">Transferase</keyword>
<evidence type="ECO:0000256" key="3">
    <source>
        <dbReference type="ARBA" id="ARBA00012966"/>
    </source>
</evidence>
<dbReference type="STRING" id="1802436.A2370_00950"/>
<evidence type="ECO:0000256" key="1">
    <source>
        <dbReference type="ARBA" id="ARBA00001946"/>
    </source>
</evidence>
<reference evidence="8 9" key="1">
    <citation type="journal article" date="2016" name="Nat. Commun.">
        <title>Thousands of microbial genomes shed light on interconnected biogeochemical processes in an aquifer system.</title>
        <authorList>
            <person name="Anantharaman K."/>
            <person name="Brown C.T."/>
            <person name="Hug L.A."/>
            <person name="Sharon I."/>
            <person name="Castelle C.J."/>
            <person name="Probst A.J."/>
            <person name="Thomas B.C."/>
            <person name="Singh A."/>
            <person name="Wilkins M.J."/>
            <person name="Karaoz U."/>
            <person name="Brodie E.L."/>
            <person name="Williams K.H."/>
            <person name="Hubbard S.S."/>
            <person name="Banfield J.F."/>
        </authorList>
    </citation>
    <scope>NUCLEOTIDE SEQUENCE [LARGE SCALE GENOMIC DNA]</scope>
</reference>
<feature type="domain" description="Nucleoside diphosphate kinase-like" evidence="7">
    <location>
        <begin position="6"/>
        <end position="186"/>
    </location>
</feature>
<keyword evidence="5" id="KW-0418">Kinase</keyword>
<evidence type="ECO:0000256" key="4">
    <source>
        <dbReference type="ARBA" id="ARBA00022679"/>
    </source>
</evidence>
<organism evidence="8 9">
    <name type="scientific">Candidatus Vogelbacteria bacterium RIFOXYB1_FULL_42_16</name>
    <dbReference type="NCBI Taxonomy" id="1802436"/>
    <lineage>
        <taxon>Bacteria</taxon>
        <taxon>Candidatus Vogeliibacteriota</taxon>
    </lineage>
</organism>
<dbReference type="Proteomes" id="UP000176222">
    <property type="component" value="Unassembled WGS sequence"/>
</dbReference>
<dbReference type="SUPFAM" id="SSF54919">
    <property type="entry name" value="Nucleoside diphosphate kinase, NDK"/>
    <property type="match status" value="1"/>
</dbReference>
<evidence type="ECO:0000259" key="7">
    <source>
        <dbReference type="SMART" id="SM00562"/>
    </source>
</evidence>
<dbReference type="PANTHER" id="PTHR11349">
    <property type="entry name" value="NUCLEOSIDE DIPHOSPHATE KINASE"/>
    <property type="match status" value="1"/>
</dbReference>
<comment type="caution">
    <text evidence="6">Lacks conserved residue(s) required for the propagation of feature annotation.</text>
</comment>
<evidence type="ECO:0000256" key="6">
    <source>
        <dbReference type="PROSITE-ProRule" id="PRU00706"/>
    </source>
</evidence>
<evidence type="ECO:0000313" key="9">
    <source>
        <dbReference type="Proteomes" id="UP000176222"/>
    </source>
</evidence>
<evidence type="ECO:0000313" key="8">
    <source>
        <dbReference type="EMBL" id="OHA57948.1"/>
    </source>
</evidence>
<gene>
    <name evidence="8" type="ORF">A2370_00950</name>
</gene>
<dbReference type="InterPro" id="IPR036850">
    <property type="entry name" value="NDK-like_dom_sf"/>
</dbReference>
<dbReference type="InterPro" id="IPR034907">
    <property type="entry name" value="NDK-like_dom"/>
</dbReference>
<proteinExistence type="inferred from homology"/>
<comment type="cofactor">
    <cofactor evidence="1">
        <name>Mg(2+)</name>
        <dbReference type="ChEBI" id="CHEBI:18420"/>
    </cofactor>
</comment>
<dbReference type="EMBL" id="MHTH01000019">
    <property type="protein sequence ID" value="OHA57948.1"/>
    <property type="molecule type" value="Genomic_DNA"/>
</dbReference>
<dbReference type="CDD" id="cd04413">
    <property type="entry name" value="NDPk_I"/>
    <property type="match status" value="1"/>
</dbReference>
<sequence length="187" mass="21021">MTKQFVEQSLVLIKSDGVARGLVGEITSRFEKIGLKLMGIKMVQVDEGLALKHYGANDEWYENIGIKVREFYEKIGYDPGEDFSQLPNRAIGQMVQKWNVDYLTAGKTVAMIWQGVEAVKIIRKIVGSTYPSDALPGTIRGDFSVDSPFNSNIENRSVYNLVHASGKPEEAKLEIDLWFKKEEICAD</sequence>
<dbReference type="PROSITE" id="PS51374">
    <property type="entry name" value="NDPK_LIKE"/>
    <property type="match status" value="1"/>
</dbReference>
<dbReference type="GO" id="GO:0004550">
    <property type="term" value="F:nucleoside diphosphate kinase activity"/>
    <property type="evidence" value="ECO:0007669"/>
    <property type="project" value="UniProtKB-EC"/>
</dbReference>
<dbReference type="Pfam" id="PF00334">
    <property type="entry name" value="NDK"/>
    <property type="match status" value="2"/>
</dbReference>